<dbReference type="RefSeq" id="WP_073167869.1">
    <property type="nucleotide sequence ID" value="NZ_FQZE01000008.1"/>
</dbReference>
<dbReference type="AlphaFoldDB" id="A0A1M6FDZ6"/>
<protein>
    <submittedName>
        <fullName evidence="1">Uncharacterized protein</fullName>
    </submittedName>
</protein>
<evidence type="ECO:0000313" key="1">
    <source>
        <dbReference type="EMBL" id="SHI95865.1"/>
    </source>
</evidence>
<evidence type="ECO:0000313" key="2">
    <source>
        <dbReference type="Proteomes" id="UP000184050"/>
    </source>
</evidence>
<dbReference type="Proteomes" id="UP000184050">
    <property type="component" value="Unassembled WGS sequence"/>
</dbReference>
<organism evidence="1 2">
    <name type="scientific">Tangfeifania diversioriginum</name>
    <dbReference type="NCBI Taxonomy" id="1168035"/>
    <lineage>
        <taxon>Bacteria</taxon>
        <taxon>Pseudomonadati</taxon>
        <taxon>Bacteroidota</taxon>
        <taxon>Bacteroidia</taxon>
        <taxon>Marinilabiliales</taxon>
        <taxon>Prolixibacteraceae</taxon>
        <taxon>Tangfeifania</taxon>
    </lineage>
</organism>
<gene>
    <name evidence="1" type="ORF">SAMN05444280_108133</name>
</gene>
<dbReference type="STRING" id="1168035.SAMN05444280_108133"/>
<proteinExistence type="predicted"/>
<sequence>MKVEFSLCGIEGLKEDTKNMDRLENYLLHVALGHEDPKDWFFEAMQQFKDMRMIVEQLIHDAEQTAETTSK</sequence>
<reference evidence="1 2" key="1">
    <citation type="submission" date="2016-11" db="EMBL/GenBank/DDBJ databases">
        <authorList>
            <person name="Jaros S."/>
            <person name="Januszkiewicz K."/>
            <person name="Wedrychowicz H."/>
        </authorList>
    </citation>
    <scope>NUCLEOTIDE SEQUENCE [LARGE SCALE GENOMIC DNA]</scope>
    <source>
        <strain evidence="1 2">DSM 27063</strain>
    </source>
</reference>
<keyword evidence="2" id="KW-1185">Reference proteome</keyword>
<accession>A0A1M6FDZ6</accession>
<dbReference type="EMBL" id="FQZE01000008">
    <property type="protein sequence ID" value="SHI95865.1"/>
    <property type="molecule type" value="Genomic_DNA"/>
</dbReference>
<name>A0A1M6FDZ6_9BACT</name>